<accession>A0A839EYN6</accession>
<organism evidence="1 2">
    <name type="scientific">Dokdonella fugitiva</name>
    <dbReference type="NCBI Taxonomy" id="328517"/>
    <lineage>
        <taxon>Bacteria</taxon>
        <taxon>Pseudomonadati</taxon>
        <taxon>Pseudomonadota</taxon>
        <taxon>Gammaproteobacteria</taxon>
        <taxon>Lysobacterales</taxon>
        <taxon>Rhodanobacteraceae</taxon>
        <taxon>Dokdonella</taxon>
    </lineage>
</organism>
<comment type="caution">
    <text evidence="1">The sequence shown here is derived from an EMBL/GenBank/DDBJ whole genome shotgun (WGS) entry which is preliminary data.</text>
</comment>
<dbReference type="EMBL" id="JACGXL010000005">
    <property type="protein sequence ID" value="MBA8888895.1"/>
    <property type="molecule type" value="Genomic_DNA"/>
</dbReference>
<evidence type="ECO:0000313" key="1">
    <source>
        <dbReference type="EMBL" id="MBA8888895.1"/>
    </source>
</evidence>
<dbReference type="AlphaFoldDB" id="A0A839EYN6"/>
<dbReference type="RefSeq" id="WP_182531938.1">
    <property type="nucleotide sequence ID" value="NZ_JACGXL010000005.1"/>
</dbReference>
<dbReference type="Proteomes" id="UP000550401">
    <property type="component" value="Unassembled WGS sequence"/>
</dbReference>
<gene>
    <name evidence="1" type="ORF">FHW12_003131</name>
</gene>
<sequence length="67" mass="6978">METTTATPKAATLTQRDIDEASCILSEARAVAHGMIEATNGDTQGAFGALSRLITSAKEIIDGEVRA</sequence>
<evidence type="ECO:0000313" key="2">
    <source>
        <dbReference type="Proteomes" id="UP000550401"/>
    </source>
</evidence>
<keyword evidence="2" id="KW-1185">Reference proteome</keyword>
<reference evidence="1 2" key="1">
    <citation type="submission" date="2020-07" db="EMBL/GenBank/DDBJ databases">
        <title>Genomic Encyclopedia of Type Strains, Phase IV (KMG-V): Genome sequencing to study the core and pangenomes of soil and plant-associated prokaryotes.</title>
        <authorList>
            <person name="Whitman W."/>
        </authorList>
    </citation>
    <scope>NUCLEOTIDE SEQUENCE [LARGE SCALE GENOMIC DNA]</scope>
    <source>
        <strain evidence="1 2">RH2WT43</strain>
    </source>
</reference>
<name>A0A839EYN6_9GAMM</name>
<protein>
    <submittedName>
        <fullName evidence="1">Uncharacterized protein</fullName>
    </submittedName>
</protein>
<proteinExistence type="predicted"/>